<reference evidence="4 5" key="1">
    <citation type="submission" date="2017-02" db="EMBL/GenBank/DDBJ databases">
        <authorList>
            <person name="Peterson S.W."/>
        </authorList>
    </citation>
    <scope>NUCLEOTIDE SEQUENCE [LARGE SCALE GENOMIC DNA]</scope>
    <source>
        <strain evidence="4 5">DSM 15102</strain>
    </source>
</reference>
<dbReference type="InterPro" id="IPR013149">
    <property type="entry name" value="ADH-like_C"/>
</dbReference>
<dbReference type="EMBL" id="FUWV01000015">
    <property type="protein sequence ID" value="SJZ88238.1"/>
    <property type="molecule type" value="Genomic_DNA"/>
</dbReference>
<dbReference type="Gene3D" id="3.90.180.10">
    <property type="entry name" value="Medium-chain alcohol dehydrogenases, catalytic domain"/>
    <property type="match status" value="1"/>
</dbReference>
<organism evidence="4 5">
    <name type="scientific">Garciella nitratireducens DSM 15102</name>
    <dbReference type="NCBI Taxonomy" id="1121911"/>
    <lineage>
        <taxon>Bacteria</taxon>
        <taxon>Bacillati</taxon>
        <taxon>Bacillota</taxon>
        <taxon>Clostridia</taxon>
        <taxon>Eubacteriales</taxon>
        <taxon>Eubacteriaceae</taxon>
        <taxon>Garciella</taxon>
    </lineage>
</organism>
<dbReference type="RefSeq" id="WP_087679345.1">
    <property type="nucleotide sequence ID" value="NZ_FUWV01000015.1"/>
</dbReference>
<dbReference type="GO" id="GO:0016491">
    <property type="term" value="F:oxidoreductase activity"/>
    <property type="evidence" value="ECO:0007669"/>
    <property type="project" value="UniProtKB-KW"/>
</dbReference>
<sequence>MKTRAIRIYGKEDLRLEEFLLPEIKEDEILASVVTDSICMSTYKFAKQGELHKRAPKNMAQNPPIVGHEMCGEILKVGKKWKERYKEGTKYVLQVNLPDQVETPGYSYPYVGGDATYIVLPNEIMEKDCLLEYYGETFFEGSLVEPLSCVISSFKANYHLCEHSKAHKMGIQEGGSMLLMGATGPMGLLAVDLAIHGPKRPKKLVVTDIDQKKIDKARERYCSEEVEVYFVNTKGVKDLEKLLRSYVDAKGYDDIFVFAPVSQLVTLGSNLLNPDGCLNFFAGPSDKELMAEINIYDIHYNAHHYVGISGGDTQDMKDAIKLIEEKKVDVSKVVTHVLGLDQVPQVTLEQAKIGGGKKIVYTHKEFPLWSLEDVTVGKEGDFQLSKILRKNDGIWSKEAEEYLLSR</sequence>
<evidence type="ECO:0000313" key="4">
    <source>
        <dbReference type="EMBL" id="SJZ88238.1"/>
    </source>
</evidence>
<feature type="domain" description="Alcohol dehydrogenase-like C-terminal" evidence="2">
    <location>
        <begin position="185"/>
        <end position="324"/>
    </location>
</feature>
<protein>
    <submittedName>
        <fullName evidence="4">Threonine dehydrogenase</fullName>
    </submittedName>
</protein>
<feature type="domain" description="Alcohol dehydrogenase-like N-terminal" evidence="3">
    <location>
        <begin position="26"/>
        <end position="123"/>
    </location>
</feature>
<keyword evidence="1" id="KW-0560">Oxidoreductase</keyword>
<dbReference type="Pfam" id="PF00107">
    <property type="entry name" value="ADH_zinc_N"/>
    <property type="match status" value="1"/>
</dbReference>
<dbReference type="Proteomes" id="UP000196365">
    <property type="component" value="Unassembled WGS sequence"/>
</dbReference>
<dbReference type="InterPro" id="IPR050129">
    <property type="entry name" value="Zn_alcohol_dh"/>
</dbReference>
<dbReference type="CDD" id="cd08238">
    <property type="entry name" value="sorbose_phosphate_red"/>
    <property type="match status" value="1"/>
</dbReference>
<dbReference type="InterPro" id="IPR013154">
    <property type="entry name" value="ADH-like_N"/>
</dbReference>
<dbReference type="SUPFAM" id="SSF50129">
    <property type="entry name" value="GroES-like"/>
    <property type="match status" value="1"/>
</dbReference>
<name>A0A1T4PBN2_9FIRM</name>
<evidence type="ECO:0000259" key="2">
    <source>
        <dbReference type="Pfam" id="PF00107"/>
    </source>
</evidence>
<dbReference type="Gene3D" id="3.40.50.720">
    <property type="entry name" value="NAD(P)-binding Rossmann-like Domain"/>
    <property type="match status" value="1"/>
</dbReference>
<accession>A0A1T4PBN2</accession>
<dbReference type="SUPFAM" id="SSF51735">
    <property type="entry name" value="NAD(P)-binding Rossmann-fold domains"/>
    <property type="match status" value="1"/>
</dbReference>
<gene>
    <name evidence="4" type="ORF">SAMN02745973_01989</name>
</gene>
<dbReference type="PANTHER" id="PTHR43401">
    <property type="entry name" value="L-THREONINE 3-DEHYDROGENASE"/>
    <property type="match status" value="1"/>
</dbReference>
<dbReference type="InterPro" id="IPR036291">
    <property type="entry name" value="NAD(P)-bd_dom_sf"/>
</dbReference>
<dbReference type="AlphaFoldDB" id="A0A1T4PBN2"/>
<dbReference type="OrthoDB" id="9787435at2"/>
<dbReference type="InterPro" id="IPR011032">
    <property type="entry name" value="GroES-like_sf"/>
</dbReference>
<proteinExistence type="predicted"/>
<evidence type="ECO:0000256" key="1">
    <source>
        <dbReference type="ARBA" id="ARBA00023002"/>
    </source>
</evidence>
<keyword evidence="5" id="KW-1185">Reference proteome</keyword>
<dbReference type="PANTHER" id="PTHR43401:SF2">
    <property type="entry name" value="L-THREONINE 3-DEHYDROGENASE"/>
    <property type="match status" value="1"/>
</dbReference>
<evidence type="ECO:0000313" key="5">
    <source>
        <dbReference type="Proteomes" id="UP000196365"/>
    </source>
</evidence>
<evidence type="ECO:0000259" key="3">
    <source>
        <dbReference type="Pfam" id="PF08240"/>
    </source>
</evidence>
<dbReference type="Pfam" id="PF08240">
    <property type="entry name" value="ADH_N"/>
    <property type="match status" value="1"/>
</dbReference>